<name>A0AAW0DMG8_9AGAR</name>
<evidence type="ECO:0000313" key="2">
    <source>
        <dbReference type="Proteomes" id="UP001383192"/>
    </source>
</evidence>
<accession>A0AAW0DMG8</accession>
<dbReference type="AlphaFoldDB" id="A0AAW0DMG8"/>
<dbReference type="EMBL" id="JAYKXP010000011">
    <property type="protein sequence ID" value="KAK7053070.1"/>
    <property type="molecule type" value="Genomic_DNA"/>
</dbReference>
<proteinExistence type="predicted"/>
<organism evidence="1 2">
    <name type="scientific">Paramarasmius palmivorus</name>
    <dbReference type="NCBI Taxonomy" id="297713"/>
    <lineage>
        <taxon>Eukaryota</taxon>
        <taxon>Fungi</taxon>
        <taxon>Dikarya</taxon>
        <taxon>Basidiomycota</taxon>
        <taxon>Agaricomycotina</taxon>
        <taxon>Agaricomycetes</taxon>
        <taxon>Agaricomycetidae</taxon>
        <taxon>Agaricales</taxon>
        <taxon>Marasmiineae</taxon>
        <taxon>Marasmiaceae</taxon>
        <taxon>Paramarasmius</taxon>
    </lineage>
</organism>
<dbReference type="Proteomes" id="UP001383192">
    <property type="component" value="Unassembled WGS sequence"/>
</dbReference>
<sequence>MPISLNARKKLRAATAKTGSGEDFVTDTGLNFAKELTTTVPTQSDGATGHLSRSVTLSGEGGLPIYVKDRPASGNVSDPAKNNRFSVTVPSSVDITEIRSEHDTSGSTNTSYADLAIAIFGEV</sequence>
<protein>
    <submittedName>
        <fullName evidence="1">Uncharacterized protein</fullName>
    </submittedName>
</protein>
<evidence type="ECO:0000313" key="1">
    <source>
        <dbReference type="EMBL" id="KAK7053070.1"/>
    </source>
</evidence>
<keyword evidence="2" id="KW-1185">Reference proteome</keyword>
<gene>
    <name evidence="1" type="ORF">VNI00_004391</name>
</gene>
<reference evidence="1 2" key="1">
    <citation type="submission" date="2024-01" db="EMBL/GenBank/DDBJ databases">
        <title>A draft genome for a cacao thread blight-causing isolate of Paramarasmius palmivorus.</title>
        <authorList>
            <person name="Baruah I.K."/>
            <person name="Bukari Y."/>
            <person name="Amoako-Attah I."/>
            <person name="Meinhardt L.W."/>
            <person name="Bailey B.A."/>
            <person name="Cohen S.P."/>
        </authorList>
    </citation>
    <scope>NUCLEOTIDE SEQUENCE [LARGE SCALE GENOMIC DNA]</scope>
    <source>
        <strain evidence="1 2">GH-12</strain>
    </source>
</reference>
<comment type="caution">
    <text evidence="1">The sequence shown here is derived from an EMBL/GenBank/DDBJ whole genome shotgun (WGS) entry which is preliminary data.</text>
</comment>